<sequence>MHKQETCRHSSLLHSKNLQQIQPEAISNGQLSSFEKSQSGKPRCRESRSPVVQEEPEISLDDIKIKDVKNYRDLSTHELVMRNRLLHEKVQRRIKLLKRIYELRKRGGATTNNVAMTNNSNINAWERMSPDKVSWNAFLEMTKKVDKN</sequence>
<dbReference type="EMBL" id="CAJVPS010000027">
    <property type="protein sequence ID" value="CAG8442844.1"/>
    <property type="molecule type" value="Genomic_DNA"/>
</dbReference>
<accession>A0A9N8V9P8</accession>
<feature type="compositionally biased region" description="Polar residues" evidence="1">
    <location>
        <begin position="26"/>
        <end position="40"/>
    </location>
</feature>
<feature type="region of interest" description="Disordered" evidence="1">
    <location>
        <begin position="26"/>
        <end position="55"/>
    </location>
</feature>
<comment type="caution">
    <text evidence="2">The sequence shown here is derived from an EMBL/GenBank/DDBJ whole genome shotgun (WGS) entry which is preliminary data.</text>
</comment>
<evidence type="ECO:0000313" key="2">
    <source>
        <dbReference type="EMBL" id="CAG8442844.1"/>
    </source>
</evidence>
<evidence type="ECO:0000313" key="3">
    <source>
        <dbReference type="Proteomes" id="UP000789508"/>
    </source>
</evidence>
<evidence type="ECO:0000256" key="1">
    <source>
        <dbReference type="SAM" id="MobiDB-lite"/>
    </source>
</evidence>
<gene>
    <name evidence="2" type="ORF">ALEPTO_LOCUS454</name>
</gene>
<proteinExistence type="predicted"/>
<dbReference type="Proteomes" id="UP000789508">
    <property type="component" value="Unassembled WGS sequence"/>
</dbReference>
<keyword evidence="3" id="KW-1185">Reference proteome</keyword>
<protein>
    <submittedName>
        <fullName evidence="2">9271_t:CDS:1</fullName>
    </submittedName>
</protein>
<dbReference type="AlphaFoldDB" id="A0A9N8V9P8"/>
<organism evidence="2 3">
    <name type="scientific">Ambispora leptoticha</name>
    <dbReference type="NCBI Taxonomy" id="144679"/>
    <lineage>
        <taxon>Eukaryota</taxon>
        <taxon>Fungi</taxon>
        <taxon>Fungi incertae sedis</taxon>
        <taxon>Mucoromycota</taxon>
        <taxon>Glomeromycotina</taxon>
        <taxon>Glomeromycetes</taxon>
        <taxon>Archaeosporales</taxon>
        <taxon>Ambisporaceae</taxon>
        <taxon>Ambispora</taxon>
    </lineage>
</organism>
<dbReference type="OrthoDB" id="10483898at2759"/>
<reference evidence="2" key="1">
    <citation type="submission" date="2021-06" db="EMBL/GenBank/DDBJ databases">
        <authorList>
            <person name="Kallberg Y."/>
            <person name="Tangrot J."/>
            <person name="Rosling A."/>
        </authorList>
    </citation>
    <scope>NUCLEOTIDE SEQUENCE</scope>
    <source>
        <strain evidence="2">FL130A</strain>
    </source>
</reference>
<name>A0A9N8V9P8_9GLOM</name>